<reference evidence="3" key="3">
    <citation type="journal article" date="2022" name="BMC Genomics">
        <title>Comparative genome analysis of mycobacteria focusing on tRNA and non-coding RNA.</title>
        <authorList>
            <person name="Behra P.R.K."/>
            <person name="Pettersson B.M.F."/>
            <person name="Ramesh M."/>
            <person name="Das S."/>
            <person name="Dasgupta S."/>
            <person name="Kirsebom L.A."/>
        </authorList>
    </citation>
    <scope>NUCLEOTIDE SEQUENCE</scope>
    <source>
        <strain evidence="3">CCUG 55640</strain>
    </source>
</reference>
<evidence type="ECO:0000313" key="5">
    <source>
        <dbReference type="Proteomes" id="UP000192319"/>
    </source>
</evidence>
<feature type="region of interest" description="Disordered" evidence="1">
    <location>
        <begin position="30"/>
        <end position="52"/>
    </location>
</feature>
<gene>
    <name evidence="4" type="ORF">BST11_06635</name>
    <name evidence="3" type="ORF">H7K38_19545</name>
</gene>
<proteinExistence type="predicted"/>
<evidence type="ECO:0000256" key="2">
    <source>
        <dbReference type="SAM" id="SignalP"/>
    </source>
</evidence>
<reference evidence="4 5" key="1">
    <citation type="submission" date="2017-02" db="EMBL/GenBank/DDBJ databases">
        <title>The new phylogeny of genus Mycobacterium.</title>
        <authorList>
            <person name="Tortoli E."/>
            <person name="Trovato A."/>
            <person name="Cirillo D.M."/>
        </authorList>
    </citation>
    <scope>NUCLEOTIDE SEQUENCE [LARGE SCALE GENOMIC DNA]</scope>
    <source>
        <strain evidence="4 5">DSM 45230</strain>
    </source>
</reference>
<feature type="chain" id="PRO_5041371305" evidence="2">
    <location>
        <begin position="34"/>
        <end position="417"/>
    </location>
</feature>
<dbReference type="PROSITE" id="PS51257">
    <property type="entry name" value="PROKAR_LIPOPROTEIN"/>
    <property type="match status" value="1"/>
</dbReference>
<dbReference type="Proteomes" id="UP001141650">
    <property type="component" value="Unassembled WGS sequence"/>
</dbReference>
<dbReference type="SUPFAM" id="SSF82171">
    <property type="entry name" value="DPP6 N-terminal domain-like"/>
    <property type="match status" value="1"/>
</dbReference>
<feature type="signal peptide" evidence="2">
    <location>
        <begin position="1"/>
        <end position="33"/>
    </location>
</feature>
<evidence type="ECO:0000313" key="4">
    <source>
        <dbReference type="EMBL" id="OQZ91854.1"/>
    </source>
</evidence>
<name>A0AA42C0A7_9MYCO</name>
<dbReference type="EMBL" id="JACKVH010000017">
    <property type="protein sequence ID" value="MCV7380828.1"/>
    <property type="molecule type" value="Genomic_DNA"/>
</dbReference>
<evidence type="ECO:0000313" key="3">
    <source>
        <dbReference type="EMBL" id="MCV7380828.1"/>
    </source>
</evidence>
<sequence>MNHKHIGGGARLRAGVVAAAAILAAGCSSAGSAGSTPAPSPPPSPAATVQPAAHGVEAPLGTVPWAQVGPGWMLAMWSPAVAHRPGEKPAPDETPWDKAAPTLYLVDPVGGRYPIATFPAGTTAGVVDWSGDRSHALLQADRPGSVSDHTVTSVDLRDGKLTSFSVVDGDPIGYARPDGTAVLIGKGHYPGRPSLERVDLAGNRELTYPVGQDYQGGALPTRDGTQLVLGSSKGLALMGDNGTPGKALPVPGELTACSPVRWWAPTVVLARCTDAVRHSSSGQLWRVPIDGSAPVAVTAVNSAQGDDPGFKGDYGDTDAWQLPSGTFLQSLGACGSVFLSRLTADGHTTRVKIDGVSDSVRVDGVSGDKLVLVAKAGCGSGTSLLTYDPAANTHTALLGPTVNGGSVGGVLVYPGRG</sequence>
<protein>
    <submittedName>
        <fullName evidence="3">Uncharacterized protein</fullName>
    </submittedName>
</protein>
<organism evidence="3 6">
    <name type="scientific">Mycobacterium alsense</name>
    <dbReference type="NCBI Taxonomy" id="324058"/>
    <lineage>
        <taxon>Bacteria</taxon>
        <taxon>Bacillati</taxon>
        <taxon>Actinomycetota</taxon>
        <taxon>Actinomycetes</taxon>
        <taxon>Mycobacteriales</taxon>
        <taxon>Mycobacteriaceae</taxon>
        <taxon>Mycobacterium</taxon>
    </lineage>
</organism>
<keyword evidence="2" id="KW-0732">Signal</keyword>
<dbReference type="Proteomes" id="UP000192319">
    <property type="component" value="Unassembled WGS sequence"/>
</dbReference>
<comment type="caution">
    <text evidence="3">The sequence shown here is derived from an EMBL/GenBank/DDBJ whole genome shotgun (WGS) entry which is preliminary data.</text>
</comment>
<reference evidence="3" key="2">
    <citation type="submission" date="2020-07" db="EMBL/GenBank/DDBJ databases">
        <authorList>
            <person name="Pettersson B.M.F."/>
            <person name="Behra P.R.K."/>
            <person name="Ramesh M."/>
            <person name="Das S."/>
            <person name="Dasgupta S."/>
            <person name="Kirsebom L.A."/>
        </authorList>
    </citation>
    <scope>NUCLEOTIDE SEQUENCE</scope>
    <source>
        <strain evidence="3">CCUG 55640</strain>
    </source>
</reference>
<evidence type="ECO:0000313" key="6">
    <source>
        <dbReference type="Proteomes" id="UP001141650"/>
    </source>
</evidence>
<evidence type="ECO:0000256" key="1">
    <source>
        <dbReference type="SAM" id="MobiDB-lite"/>
    </source>
</evidence>
<accession>A0AA42C0A7</accession>
<dbReference type="EMBL" id="MVHD01000007">
    <property type="protein sequence ID" value="OQZ91854.1"/>
    <property type="molecule type" value="Genomic_DNA"/>
</dbReference>
<dbReference type="AlphaFoldDB" id="A0AA42C0A7"/>
<keyword evidence="5" id="KW-1185">Reference proteome</keyword>
<dbReference type="RefSeq" id="WP_083137185.1">
    <property type="nucleotide sequence ID" value="NZ_JACKVH010000017.1"/>
</dbReference>